<reference evidence="1" key="1">
    <citation type="submission" date="2021-05" db="EMBL/GenBank/DDBJ databases">
        <authorList>
            <person name="Alioto T."/>
            <person name="Alioto T."/>
            <person name="Gomez Garrido J."/>
        </authorList>
    </citation>
    <scope>NUCLEOTIDE SEQUENCE</scope>
</reference>
<proteinExistence type="predicted"/>
<sequence>MAPVLHHRLAERRSHVLQVAKRRPLDHVSGGRYDRLEGVRRHADDDRDCSGHSGKGSALLNGLLVLRDGVLRGDRRDQEDQEYRSVQARAEELLRADRPTDGGYGERFFSIYGSGLVFGKYGDAGEAERV</sequence>
<evidence type="ECO:0000313" key="1">
    <source>
        <dbReference type="EMBL" id="CAG6469684.1"/>
    </source>
</evidence>
<protein>
    <submittedName>
        <fullName evidence="1">(northern house mosquito) hypothetical protein</fullName>
    </submittedName>
</protein>
<dbReference type="EMBL" id="HBUE01063435">
    <property type="protein sequence ID" value="CAG6469684.1"/>
    <property type="molecule type" value="Transcribed_RNA"/>
</dbReference>
<dbReference type="AlphaFoldDB" id="A0A8D8B8U1"/>
<name>A0A8D8B8U1_CULPI</name>
<dbReference type="EMBL" id="HBUE01063436">
    <property type="protein sequence ID" value="CAG6469686.1"/>
    <property type="molecule type" value="Transcribed_RNA"/>
</dbReference>
<accession>A0A8D8B8U1</accession>
<organism evidence="1">
    <name type="scientific">Culex pipiens</name>
    <name type="common">House mosquito</name>
    <dbReference type="NCBI Taxonomy" id="7175"/>
    <lineage>
        <taxon>Eukaryota</taxon>
        <taxon>Metazoa</taxon>
        <taxon>Ecdysozoa</taxon>
        <taxon>Arthropoda</taxon>
        <taxon>Hexapoda</taxon>
        <taxon>Insecta</taxon>
        <taxon>Pterygota</taxon>
        <taxon>Neoptera</taxon>
        <taxon>Endopterygota</taxon>
        <taxon>Diptera</taxon>
        <taxon>Nematocera</taxon>
        <taxon>Culicoidea</taxon>
        <taxon>Culicidae</taxon>
        <taxon>Culicinae</taxon>
        <taxon>Culicini</taxon>
        <taxon>Culex</taxon>
        <taxon>Culex</taxon>
    </lineage>
</organism>